<evidence type="ECO:0008006" key="4">
    <source>
        <dbReference type="Google" id="ProtNLM"/>
    </source>
</evidence>
<organism evidence="2 3">
    <name type="scientific">Alitiscatomonas aceti</name>
    <dbReference type="NCBI Taxonomy" id="2981724"/>
    <lineage>
        <taxon>Bacteria</taxon>
        <taxon>Bacillati</taxon>
        <taxon>Bacillota</taxon>
        <taxon>Clostridia</taxon>
        <taxon>Lachnospirales</taxon>
        <taxon>Lachnospiraceae</taxon>
        <taxon>Alitiscatomonas</taxon>
    </lineage>
</organism>
<keyword evidence="1" id="KW-1133">Transmembrane helix</keyword>
<gene>
    <name evidence="2" type="ORF">OCV69_12560</name>
</gene>
<dbReference type="PANTHER" id="PTHR37813">
    <property type="entry name" value="FELS-2 PROPHAGE PROTEIN"/>
    <property type="match status" value="1"/>
</dbReference>
<protein>
    <recommendedName>
        <fullName evidence="4">Phage-related protein</fullName>
    </recommendedName>
</protein>
<accession>A0ABT2V1P5</accession>
<keyword evidence="1" id="KW-0812">Transmembrane</keyword>
<feature type="transmembrane region" description="Helical" evidence="1">
    <location>
        <begin position="408"/>
        <end position="427"/>
    </location>
</feature>
<proteinExistence type="predicted"/>
<dbReference type="RefSeq" id="WP_262563129.1">
    <property type="nucleotide sequence ID" value="NZ_JAOQJF010000029.1"/>
</dbReference>
<keyword evidence="1" id="KW-0472">Membrane</keyword>
<feature type="transmembrane region" description="Helical" evidence="1">
    <location>
        <begin position="536"/>
        <end position="556"/>
    </location>
</feature>
<sequence length="1008" mass="108636">MTQSEAMRKAWTEIERNSKVSSRRVKKSIWGIGAQAQETSRELTGTLGPALKKVGLTLAAAFSVKKLVDFGARCIELGSDLQEVQNVVDVTFPRMSKQVDTFAQGAAASFGLSETMAKKFTGTFGAMAKAFGFNEKAAYEMSTALTGLAGDVASFYNISQDEAYTKLKSVFTGETESLKDLGVVMTQSALDSYALANGFGKTTKAMSEGEKVALRYKFVQDQLALASGDFIRTSDGWANQVRVLKLQFDSLKATIGQGLINVLTPVIKVINTIIGKLMSLANAFRAFTEALFGNAGGGSGATAMSDAMNNAASASGVAAGNAKKLAGASEKAKKNMGSTGIDELNIISGPVSSGEAGENATGGVGGIPGLLPENMAVPPIDTSAVEAAAQRIKDSVNRLRQFLSDNKNAILSIAGGLASGILSYFAITRWDAIKNAIVGTFGTLKTGIMAAVSGLSLPAAGAAAAIGLIVAGIIDLWNTSDQFRDAVKLAWELIANAFRTSWSFIWNEGLKPLGEALAELGSTLYTFYEASGLKRLFEIVMTALVTVAGALTSILIGAISGALTVILKAVTALIHAVTWIVEKILWLKDNWVEVWRGIADFFSRTGQAICDTGRQMMRRIAESISSKLDTIQAAWNRIWENIHTFAGNIWDSISSLAVTIFTTIRNELSDIWSAIRGTVETVWNGIRSFFTSTWTGIKTTVSTITDGIYMKIQTVMSAVKNQWTLIWNAIHAFTDTLWNAIKNLAEAVFTAIQSKISAVWAVIRNTTETIWNGIRSFFTSTWTGIKDTVSSLADGIRDKIQMVMDAVKSGIQTALDSIREKWSSVWNGLKETTISVFDGMKDGIRGGINGILKGVETMANGVIKGLNRMIDALNNLSFDIPDWVPGLGGESFGLDIPTLREIQIPRLAKGGFVRANTPQLAMIGDNRHYGEIVAPEDRMQEMVNRAALMASQANSGMSDQYLALMVELLKQIIELIEAMDLTVNIDIREIKKKLTDLDKRTGFRLRTT</sequence>
<evidence type="ECO:0000313" key="2">
    <source>
        <dbReference type="EMBL" id="MCU6800752.1"/>
    </source>
</evidence>
<evidence type="ECO:0000313" key="3">
    <source>
        <dbReference type="Proteomes" id="UP001652395"/>
    </source>
</evidence>
<keyword evidence="3" id="KW-1185">Reference proteome</keyword>
<dbReference type="Gene3D" id="1.20.120.20">
    <property type="entry name" value="Apolipoprotein"/>
    <property type="match status" value="2"/>
</dbReference>
<dbReference type="Proteomes" id="UP001652395">
    <property type="component" value="Unassembled WGS sequence"/>
</dbReference>
<dbReference type="PANTHER" id="PTHR37813:SF1">
    <property type="entry name" value="FELS-2 PROPHAGE PROTEIN"/>
    <property type="match status" value="1"/>
</dbReference>
<reference evidence="2 3" key="1">
    <citation type="journal article" date="2021" name="ISME Commun">
        <title>Automated analysis of genomic sequences facilitates high-throughput and comprehensive description of bacteria.</title>
        <authorList>
            <person name="Hitch T.C.A."/>
        </authorList>
    </citation>
    <scope>NUCLEOTIDE SEQUENCE [LARGE SCALE GENOMIC DNA]</scope>
    <source>
        <strain evidence="3">f_CCE</strain>
    </source>
</reference>
<evidence type="ECO:0000256" key="1">
    <source>
        <dbReference type="SAM" id="Phobius"/>
    </source>
</evidence>
<feature type="transmembrane region" description="Helical" evidence="1">
    <location>
        <begin position="447"/>
        <end position="474"/>
    </location>
</feature>
<dbReference type="EMBL" id="JAOQJF010000029">
    <property type="protein sequence ID" value="MCU6800752.1"/>
    <property type="molecule type" value="Genomic_DNA"/>
</dbReference>
<comment type="caution">
    <text evidence="2">The sequence shown here is derived from an EMBL/GenBank/DDBJ whole genome shotgun (WGS) entry which is preliminary data.</text>
</comment>
<name>A0ABT2V1P5_9FIRM</name>